<protein>
    <submittedName>
        <fullName evidence="2">Uncharacterized protein</fullName>
    </submittedName>
</protein>
<dbReference type="InParanoid" id="A0A2I3G964"/>
<feature type="compositionally biased region" description="Low complexity" evidence="1">
    <location>
        <begin position="31"/>
        <end position="42"/>
    </location>
</feature>
<organism evidence="2 3">
    <name type="scientific">Nomascus leucogenys</name>
    <name type="common">Northern white-cheeked gibbon</name>
    <name type="synonym">Hylobates leucogenys</name>
    <dbReference type="NCBI Taxonomy" id="61853"/>
    <lineage>
        <taxon>Eukaryota</taxon>
        <taxon>Metazoa</taxon>
        <taxon>Chordata</taxon>
        <taxon>Craniata</taxon>
        <taxon>Vertebrata</taxon>
        <taxon>Euteleostomi</taxon>
        <taxon>Mammalia</taxon>
        <taxon>Eutheria</taxon>
        <taxon>Euarchontoglires</taxon>
        <taxon>Primates</taxon>
        <taxon>Haplorrhini</taxon>
        <taxon>Catarrhini</taxon>
        <taxon>Hylobatidae</taxon>
        <taxon>Nomascus</taxon>
    </lineage>
</organism>
<dbReference type="EMBL" id="ADFV01093615">
    <property type="status" value="NOT_ANNOTATED_CDS"/>
    <property type="molecule type" value="Genomic_DNA"/>
</dbReference>
<evidence type="ECO:0000313" key="2">
    <source>
        <dbReference type="Ensembl" id="ENSNLEP00000027848.1"/>
    </source>
</evidence>
<feature type="region of interest" description="Disordered" evidence="1">
    <location>
        <begin position="1"/>
        <end position="64"/>
    </location>
</feature>
<reference evidence="2 3" key="1">
    <citation type="submission" date="2012-10" db="EMBL/GenBank/DDBJ databases">
        <authorList>
            <consortium name="Gibbon Genome Sequencing Consortium"/>
        </authorList>
    </citation>
    <scope>NUCLEOTIDE SEQUENCE [LARGE SCALE GENOMIC DNA]</scope>
</reference>
<feature type="region of interest" description="Disordered" evidence="1">
    <location>
        <begin position="93"/>
        <end position="120"/>
    </location>
</feature>
<dbReference type="OMA" id="GWPPPQR"/>
<dbReference type="AlphaFoldDB" id="A0A2I3G964"/>
<evidence type="ECO:0000256" key="1">
    <source>
        <dbReference type="SAM" id="MobiDB-lite"/>
    </source>
</evidence>
<evidence type="ECO:0000313" key="3">
    <source>
        <dbReference type="Proteomes" id="UP000001073"/>
    </source>
</evidence>
<reference evidence="2" key="2">
    <citation type="submission" date="2025-08" db="UniProtKB">
        <authorList>
            <consortium name="Ensembl"/>
        </authorList>
    </citation>
    <scope>IDENTIFICATION</scope>
</reference>
<dbReference type="Proteomes" id="UP000001073">
    <property type="component" value="Chromosome 10"/>
</dbReference>
<sequence>MHSLPWSGSIRRTHSDTHATGWPPPHPGPSPALLSCPPSLCGGAAQIGDPMALPHGPEKWAHGLKPPWAPRLERCMAPESEWAPWQPQLPCAPKWLGSRKSRPHRESGLWEGGPSRRAKR</sequence>
<name>A0A2I3G964_NOMLE</name>
<keyword evidence="3" id="KW-1185">Reference proteome</keyword>
<dbReference type="Ensembl" id="ENSNLET00000002931.2">
    <property type="protein sequence ID" value="ENSNLEP00000027848.1"/>
    <property type="gene ID" value="ENSNLEG00000002323.2"/>
</dbReference>
<reference evidence="2" key="3">
    <citation type="submission" date="2025-09" db="UniProtKB">
        <authorList>
            <consortium name="Ensembl"/>
        </authorList>
    </citation>
    <scope>IDENTIFICATION</scope>
</reference>
<dbReference type="GeneTree" id="ENSGT00910000146904"/>
<proteinExistence type="predicted"/>
<accession>A0A2I3G964</accession>